<dbReference type="SUPFAM" id="SSF52313">
    <property type="entry name" value="Ribosomal protein S2"/>
    <property type="match status" value="1"/>
</dbReference>
<dbReference type="Gene3D" id="3.40.50.10490">
    <property type="entry name" value="Glucose-6-phosphate isomerase like protein, domain 1"/>
    <property type="match status" value="1"/>
</dbReference>
<keyword evidence="1" id="KW-0687">Ribonucleoprotein</keyword>
<reference evidence="1" key="1">
    <citation type="submission" date="2019-12" db="EMBL/GenBank/DDBJ databases">
        <title>Mitochondrial genomes of Hemiarma marina and Leucocryptos marina revised the evolution of cytochrome c maturation in Cryptista.</title>
        <authorList>
            <person name="Nishimura Y."/>
            <person name="Kume K."/>
            <person name="Sonehara K."/>
            <person name="Tanifuji G."/>
            <person name="Shiratori T."/>
            <person name="Ishida K."/>
            <person name="Hashimoto T."/>
            <person name="Inagaki Y."/>
            <person name="Ohkuma M."/>
        </authorList>
    </citation>
    <scope>NUCLEOTIDE SEQUENCE</scope>
    <source>
        <strain evidence="1">SRT149</strain>
    </source>
</reference>
<geneLocation type="mitochondrion" evidence="1"/>
<gene>
    <name evidence="1" type="primary">rps2</name>
</gene>
<evidence type="ECO:0000313" key="1">
    <source>
        <dbReference type="EMBL" id="BBQ05328.1"/>
    </source>
</evidence>
<protein>
    <submittedName>
        <fullName evidence="1">30S ribosomal protein S2</fullName>
    </submittedName>
</protein>
<proteinExistence type="predicted"/>
<keyword evidence="1" id="KW-0496">Mitochondrion</keyword>
<name>A0A679EMU7_9CRYP</name>
<sequence>MKNEFRVNERKSLSLSTEPRVWAGKKQGVSEGMKPYLAGYRNGTAFWKTEVAKEANEVAKALFYEAGRQGFRILWTCGNNENEEKVWLPWVENTASEKAKSYLSSEGGTPYWVHPKTIGEIQEKLASGEFDMVFVTNPNTKKAQEAKRCADVSNIPTIACLDRSWNPRSWTRFLPISKYTVGEQQRAFFLCYFAYYAGRVTGAVETSF</sequence>
<dbReference type="GO" id="GO:0005840">
    <property type="term" value="C:ribosome"/>
    <property type="evidence" value="ECO:0007669"/>
    <property type="project" value="UniProtKB-KW"/>
</dbReference>
<accession>A0A679EMU7</accession>
<dbReference type="EMBL" id="LC515367">
    <property type="protein sequence ID" value="BBQ05328.1"/>
    <property type="molecule type" value="Genomic_DNA"/>
</dbReference>
<dbReference type="InterPro" id="IPR023591">
    <property type="entry name" value="Ribosomal_uS2_flav_dom_sf"/>
</dbReference>
<keyword evidence="1" id="KW-0689">Ribosomal protein</keyword>
<organism evidence="1">
    <name type="scientific">Hemiarma marina</name>
    <dbReference type="NCBI Taxonomy" id="1848298"/>
    <lineage>
        <taxon>Eukaryota</taxon>
        <taxon>Cryptophyceae</taxon>
        <taxon>Cyathomonadacea</taxon>
        <taxon>Goniomonadaceae</taxon>
    </lineage>
</organism>
<dbReference type="AlphaFoldDB" id="A0A679EMU7"/>